<dbReference type="Proteomes" id="UP000716446">
    <property type="component" value="Unassembled WGS sequence"/>
</dbReference>
<feature type="transmembrane region" description="Helical" evidence="9">
    <location>
        <begin position="448"/>
        <end position="472"/>
    </location>
</feature>
<feature type="transmembrane region" description="Helical" evidence="9">
    <location>
        <begin position="120"/>
        <end position="137"/>
    </location>
</feature>
<comment type="function">
    <text evidence="7">MFS-type transporter; part of the gene cluster that mediates the biosynthesis of squalestatin S1 (SQS1, also known as zaragozic acid A), a heavily oxidized fungal polyketide that offers potent cholesterol lowering activity by targeting squalene synthase (SS).</text>
</comment>
<gene>
    <name evidence="11" type="ORF">AWRI4619_LOCUS7067</name>
</gene>
<dbReference type="PANTHER" id="PTHR23502:SF51">
    <property type="entry name" value="QUINIDINE RESISTANCE PROTEIN 1-RELATED"/>
    <property type="match status" value="1"/>
</dbReference>
<evidence type="ECO:0000256" key="5">
    <source>
        <dbReference type="ARBA" id="ARBA00023136"/>
    </source>
</evidence>
<feature type="domain" description="Major facilitator superfamily (MFS) profile" evidence="10">
    <location>
        <begin position="42"/>
        <end position="493"/>
    </location>
</feature>
<keyword evidence="3 9" id="KW-0812">Transmembrane</keyword>
<dbReference type="PROSITE" id="PS50850">
    <property type="entry name" value="MFS"/>
    <property type="match status" value="1"/>
</dbReference>
<keyword evidence="2" id="KW-0813">Transport</keyword>
<accession>A0A9N8JPA7</accession>
<dbReference type="FunFam" id="1.20.1720.10:FF:000009">
    <property type="entry name" value="MFS multidrug transporter"/>
    <property type="match status" value="1"/>
</dbReference>
<feature type="region of interest" description="Disordered" evidence="8">
    <location>
        <begin position="1"/>
        <end position="29"/>
    </location>
</feature>
<evidence type="ECO:0000256" key="3">
    <source>
        <dbReference type="ARBA" id="ARBA00022692"/>
    </source>
</evidence>
<dbReference type="AlphaFoldDB" id="A0A9N8JPA7"/>
<evidence type="ECO:0000256" key="4">
    <source>
        <dbReference type="ARBA" id="ARBA00022989"/>
    </source>
</evidence>
<keyword evidence="6" id="KW-0325">Glycoprotein</keyword>
<evidence type="ECO:0000256" key="1">
    <source>
        <dbReference type="ARBA" id="ARBA00004141"/>
    </source>
</evidence>
<comment type="subcellular location">
    <subcellularLocation>
        <location evidence="1">Membrane</location>
        <topology evidence="1">Multi-pass membrane protein</topology>
    </subcellularLocation>
</comment>
<comment type="caution">
    <text evidence="11">The sequence shown here is derived from an EMBL/GenBank/DDBJ whole genome shotgun (WGS) entry which is preliminary data.</text>
</comment>
<feature type="transmembrane region" description="Helical" evidence="9">
    <location>
        <begin position="321"/>
        <end position="345"/>
    </location>
</feature>
<dbReference type="InterPro" id="IPR036259">
    <property type="entry name" value="MFS_trans_sf"/>
</dbReference>
<evidence type="ECO:0000256" key="6">
    <source>
        <dbReference type="ARBA" id="ARBA00023180"/>
    </source>
</evidence>
<evidence type="ECO:0000259" key="10">
    <source>
        <dbReference type="PROSITE" id="PS50850"/>
    </source>
</evidence>
<evidence type="ECO:0000256" key="7">
    <source>
        <dbReference type="ARBA" id="ARBA00056296"/>
    </source>
</evidence>
<dbReference type="GO" id="GO:0015137">
    <property type="term" value="F:citrate transmembrane transporter activity"/>
    <property type="evidence" value="ECO:0007669"/>
    <property type="project" value="UniProtKB-ARBA"/>
</dbReference>
<evidence type="ECO:0000313" key="11">
    <source>
        <dbReference type="EMBL" id="CAD0092057.1"/>
    </source>
</evidence>
<dbReference type="SUPFAM" id="SSF103473">
    <property type="entry name" value="MFS general substrate transporter"/>
    <property type="match status" value="1"/>
</dbReference>
<dbReference type="Gene3D" id="1.20.1250.20">
    <property type="entry name" value="MFS general substrate transporter like domains"/>
    <property type="match status" value="1"/>
</dbReference>
<feature type="non-terminal residue" evidence="11">
    <location>
        <position position="513"/>
    </location>
</feature>
<dbReference type="GO" id="GO:0140115">
    <property type="term" value="P:export across plasma membrane"/>
    <property type="evidence" value="ECO:0007669"/>
    <property type="project" value="UniProtKB-ARBA"/>
</dbReference>
<feature type="transmembrane region" description="Helical" evidence="9">
    <location>
        <begin position="411"/>
        <end position="436"/>
    </location>
</feature>
<feature type="transmembrane region" description="Helical" evidence="9">
    <location>
        <begin position="179"/>
        <end position="197"/>
    </location>
</feature>
<evidence type="ECO:0000256" key="9">
    <source>
        <dbReference type="SAM" id="Phobius"/>
    </source>
</evidence>
<evidence type="ECO:0000256" key="2">
    <source>
        <dbReference type="ARBA" id="ARBA00022448"/>
    </source>
</evidence>
<feature type="transmembrane region" description="Helical" evidence="9">
    <location>
        <begin position="381"/>
        <end position="399"/>
    </location>
</feature>
<keyword evidence="5 9" id="KW-0472">Membrane</keyword>
<keyword evidence="4 9" id="KW-1133">Transmembrane helix</keyword>
<sequence length="513" mass="55080">MQQASATLASTTDSQAHQSNKGLSNNPSVDAEKAIGTVSSDTDPAPPFSTFTHTQKKLIVLTISFIGLLSPLSASIYFPAIGTLAKDLSVSTSDINLTIFQAIGPTFFGNLSDVKGRRPAYIGCLIISIAANIALACQRSYAALLVLRCIQSSGSAATVALGQAVVADVSTRAERGKRVAYASAGIMLGPAIGPTVGGLLETYLGWPSIFWFLAIFSGVMLVVTLCLLPETCRAVVGNGSVPPQRWNRTLWSCLRKKNVAEQAGTLQRSKKRPNPFTSLLIILKKEDGLILLCGAFLYAGFYIVLITLTDQLSQEYGLNTLQVGLCYLPFGVGCMASRFSVGILLDRNYKRLTHQADPSSESSSNAKESDDFPIEKARLQIGIPAIYASAIVTITYGWVMHYKTSLAGPLVMLFFVGNFTTGAFNVFSTLIVDINLHQPGTASAANNLARCGMGAAFTAFAQPLVGVIGIWWASTAVAFLWVLTTPCLWAVIRWGPEWRAAEKTKLEQREGKK</sequence>
<reference evidence="11" key="1">
    <citation type="submission" date="2020-06" db="EMBL/GenBank/DDBJ databases">
        <authorList>
            <person name="Onetto C."/>
        </authorList>
    </citation>
    <scope>NUCLEOTIDE SEQUENCE</scope>
</reference>
<dbReference type="PRINTS" id="PR01036">
    <property type="entry name" value="TCRTETB"/>
</dbReference>
<feature type="compositionally biased region" description="Polar residues" evidence="8">
    <location>
        <begin position="1"/>
        <end position="28"/>
    </location>
</feature>
<dbReference type="GO" id="GO:0005886">
    <property type="term" value="C:plasma membrane"/>
    <property type="evidence" value="ECO:0007669"/>
    <property type="project" value="UniProtKB-ARBA"/>
</dbReference>
<feature type="transmembrane region" description="Helical" evidence="9">
    <location>
        <begin position="209"/>
        <end position="228"/>
    </location>
</feature>
<dbReference type="InterPro" id="IPR020846">
    <property type="entry name" value="MFS_dom"/>
</dbReference>
<organism evidence="11 12">
    <name type="scientific">Aureobasidium vineae</name>
    <dbReference type="NCBI Taxonomy" id="2773715"/>
    <lineage>
        <taxon>Eukaryota</taxon>
        <taxon>Fungi</taxon>
        <taxon>Dikarya</taxon>
        <taxon>Ascomycota</taxon>
        <taxon>Pezizomycotina</taxon>
        <taxon>Dothideomycetes</taxon>
        <taxon>Dothideomycetidae</taxon>
        <taxon>Dothideales</taxon>
        <taxon>Saccotheciaceae</taxon>
        <taxon>Aureobasidium</taxon>
    </lineage>
</organism>
<name>A0A9N8JPA7_9PEZI</name>
<keyword evidence="12" id="KW-1185">Reference proteome</keyword>
<proteinExistence type="predicted"/>
<feature type="transmembrane region" description="Helical" evidence="9">
    <location>
        <begin position="478"/>
        <end position="495"/>
    </location>
</feature>
<dbReference type="InterPro" id="IPR011701">
    <property type="entry name" value="MFS"/>
</dbReference>
<evidence type="ECO:0000313" key="12">
    <source>
        <dbReference type="Proteomes" id="UP000716446"/>
    </source>
</evidence>
<dbReference type="EMBL" id="CAIJEN010000013">
    <property type="protein sequence ID" value="CAD0092057.1"/>
    <property type="molecule type" value="Genomic_DNA"/>
</dbReference>
<protein>
    <recommendedName>
        <fullName evidence="10">Major facilitator superfamily (MFS) profile domain-containing protein</fullName>
    </recommendedName>
</protein>
<dbReference type="FunFam" id="1.20.1250.20:FF:000172">
    <property type="entry name" value="MFS multidrug resistance transporter"/>
    <property type="match status" value="1"/>
</dbReference>
<feature type="transmembrane region" description="Helical" evidence="9">
    <location>
        <begin position="58"/>
        <end position="78"/>
    </location>
</feature>
<dbReference type="PANTHER" id="PTHR23502">
    <property type="entry name" value="MAJOR FACILITATOR SUPERFAMILY"/>
    <property type="match status" value="1"/>
</dbReference>
<evidence type="ECO:0000256" key="8">
    <source>
        <dbReference type="SAM" id="MobiDB-lite"/>
    </source>
</evidence>
<dbReference type="Pfam" id="PF07690">
    <property type="entry name" value="MFS_1"/>
    <property type="match status" value="1"/>
</dbReference>
<feature type="transmembrane region" description="Helical" evidence="9">
    <location>
        <begin position="289"/>
        <end position="309"/>
    </location>
</feature>